<protein>
    <submittedName>
        <fullName evidence="1">Uncharacterized protein</fullName>
    </submittedName>
</protein>
<keyword evidence="2" id="KW-1185">Reference proteome</keyword>
<dbReference type="RefSeq" id="YP_009612249.1">
    <property type="nucleotide sequence ID" value="NC_042013.1"/>
</dbReference>
<evidence type="ECO:0000313" key="2">
    <source>
        <dbReference type="Proteomes" id="UP000223025"/>
    </source>
</evidence>
<reference evidence="1 2" key="1">
    <citation type="submission" date="2017-06" db="EMBL/GenBank/DDBJ databases">
        <authorList>
            <person name="Kim H.J."/>
            <person name="Triplett B.A."/>
        </authorList>
    </citation>
    <scope>NUCLEOTIDE SEQUENCE [LARGE SCALE GENOMIC DNA]</scope>
</reference>
<dbReference type="GeneID" id="40088587"/>
<name>A0A2L0V0N8_9CAUD</name>
<dbReference type="EMBL" id="MF403008">
    <property type="protein sequence ID" value="AUZ95343.1"/>
    <property type="molecule type" value="Genomic_DNA"/>
</dbReference>
<proteinExistence type="predicted"/>
<dbReference type="Proteomes" id="UP000223025">
    <property type="component" value="Segment"/>
</dbReference>
<sequence length="108" mass="11824">MKKVININAAATMLLTDAEHLRVKVEDGVLMIKATGSARANNPYEGEEMTVPSIRSAEGQRDRMYIKTELPVEVGTKFVVVQGAYGWLHFVKTDKVFPSLAGASVSKN</sequence>
<evidence type="ECO:0000313" key="1">
    <source>
        <dbReference type="EMBL" id="AUZ95343.1"/>
    </source>
</evidence>
<dbReference type="KEGG" id="vg:40088587"/>
<accession>A0A2L0V0N8</accession>
<organism evidence="1 2">
    <name type="scientific">Agrobacterium phage Atu_ph07</name>
    <dbReference type="NCBI Taxonomy" id="2024264"/>
    <lineage>
        <taxon>Viruses</taxon>
        <taxon>Duplodnaviria</taxon>
        <taxon>Heunggongvirae</taxon>
        <taxon>Uroviricota</taxon>
        <taxon>Caudoviricetes</taxon>
        <taxon>Polybotosvirus</taxon>
        <taxon>Polybotosvirus Atuph07</taxon>
    </lineage>
</organism>